<protein>
    <recommendedName>
        <fullName evidence="4">Protein kinase domain-containing protein</fullName>
    </recommendedName>
</protein>
<dbReference type="InterPro" id="IPR017441">
    <property type="entry name" value="Protein_kinase_ATP_BS"/>
</dbReference>
<dbReference type="PANTHER" id="PTHR44167">
    <property type="entry name" value="OVARIAN-SPECIFIC SERINE/THREONINE-PROTEIN KINASE LOK-RELATED"/>
    <property type="match status" value="1"/>
</dbReference>
<dbReference type="Pfam" id="PF00069">
    <property type="entry name" value="Pkinase"/>
    <property type="match status" value="1"/>
</dbReference>
<sequence>MGCATTRQNISKPELTKKHRAKKIVAVKYHEEFLDNNDFKAKQHNISLSPSGFSYLQDLGSGSYSKVGLYSRGALEDSLYAVKSMPKIIEKSLQDKTKKKDLVVYDENLKGAIYHELYLLSRLDHPGICKYFTSYENDKNVDAVIEYCHGETLDQACAILPRGYCAAKLNIMYLLCKTLQYLKNQDVIHRDLKPKNIIICEDVNAKLGYSVKLIDFGLAKVSGGDSNYAGSPQFMAPESFTRKSDFCSDVWSLGVIFYNMISDTYPFDGDTHHDLFEAVSMDFLEFVPRRIWEDTPVEILDLIEKMLTKDPKKRIKIGEVLKHGCFQEIQRFEVNYNLHDNEITKIQKFLCLSDFSQALLSYSVRYLSHEKVSEAAEKFLCCDKNNLGYIPVIKESKRTSAKIIGRDTRKLSDLTAAETLMTTKTLTKIHSHKLSYSEFIAAITAREDILNEEVAEFLLEDLTTDTSDFEVSQSDLLKSPIFANKHAEIESNLATLIGNKAISFEWLKSHILSLYH</sequence>
<proteinExistence type="predicted"/>
<name>A0AAD1XCR2_EUPCR</name>
<keyword evidence="6" id="KW-1185">Reference proteome</keyword>
<dbReference type="SUPFAM" id="SSF56112">
    <property type="entry name" value="Protein kinase-like (PK-like)"/>
    <property type="match status" value="1"/>
</dbReference>
<reference evidence="5" key="1">
    <citation type="submission" date="2023-07" db="EMBL/GenBank/DDBJ databases">
        <authorList>
            <consortium name="AG Swart"/>
            <person name="Singh M."/>
            <person name="Singh A."/>
            <person name="Seah K."/>
            <person name="Emmerich C."/>
        </authorList>
    </citation>
    <scope>NUCLEOTIDE SEQUENCE</scope>
    <source>
        <strain evidence="5">DP1</strain>
    </source>
</reference>
<evidence type="ECO:0000259" key="4">
    <source>
        <dbReference type="PROSITE" id="PS50011"/>
    </source>
</evidence>
<dbReference type="Gene3D" id="1.10.510.10">
    <property type="entry name" value="Transferase(Phosphotransferase) domain 1"/>
    <property type="match status" value="1"/>
</dbReference>
<dbReference type="InterPro" id="IPR011009">
    <property type="entry name" value="Kinase-like_dom_sf"/>
</dbReference>
<evidence type="ECO:0000256" key="3">
    <source>
        <dbReference type="PROSITE-ProRule" id="PRU10141"/>
    </source>
</evidence>
<feature type="domain" description="Protein kinase" evidence="4">
    <location>
        <begin position="53"/>
        <end position="326"/>
    </location>
</feature>
<comment type="caution">
    <text evidence="5">The sequence shown here is derived from an EMBL/GenBank/DDBJ whole genome shotgun (WGS) entry which is preliminary data.</text>
</comment>
<evidence type="ECO:0000313" key="6">
    <source>
        <dbReference type="Proteomes" id="UP001295684"/>
    </source>
</evidence>
<dbReference type="AlphaFoldDB" id="A0AAD1XCR2"/>
<dbReference type="Gene3D" id="3.30.200.20">
    <property type="entry name" value="Phosphorylase Kinase, domain 1"/>
    <property type="match status" value="1"/>
</dbReference>
<dbReference type="PANTHER" id="PTHR44167:SF24">
    <property type="entry name" value="SERINE_THREONINE-PROTEIN KINASE CHK2"/>
    <property type="match status" value="1"/>
</dbReference>
<dbReference type="GO" id="GO:0005524">
    <property type="term" value="F:ATP binding"/>
    <property type="evidence" value="ECO:0007669"/>
    <property type="project" value="UniProtKB-UniRule"/>
</dbReference>
<organism evidence="5 6">
    <name type="scientific">Euplotes crassus</name>
    <dbReference type="NCBI Taxonomy" id="5936"/>
    <lineage>
        <taxon>Eukaryota</taxon>
        <taxon>Sar</taxon>
        <taxon>Alveolata</taxon>
        <taxon>Ciliophora</taxon>
        <taxon>Intramacronucleata</taxon>
        <taxon>Spirotrichea</taxon>
        <taxon>Hypotrichia</taxon>
        <taxon>Euplotida</taxon>
        <taxon>Euplotidae</taxon>
        <taxon>Moneuplotes</taxon>
    </lineage>
</organism>
<dbReference type="GO" id="GO:0004672">
    <property type="term" value="F:protein kinase activity"/>
    <property type="evidence" value="ECO:0007669"/>
    <property type="project" value="InterPro"/>
</dbReference>
<accession>A0AAD1XCR2</accession>
<dbReference type="SMART" id="SM00220">
    <property type="entry name" value="S_TKc"/>
    <property type="match status" value="1"/>
</dbReference>
<dbReference type="PROSITE" id="PS00108">
    <property type="entry name" value="PROTEIN_KINASE_ST"/>
    <property type="match status" value="1"/>
</dbReference>
<evidence type="ECO:0000313" key="5">
    <source>
        <dbReference type="EMBL" id="CAI2366312.1"/>
    </source>
</evidence>
<dbReference type="PROSITE" id="PS00107">
    <property type="entry name" value="PROTEIN_KINASE_ATP"/>
    <property type="match status" value="1"/>
</dbReference>
<dbReference type="Proteomes" id="UP001295684">
    <property type="component" value="Unassembled WGS sequence"/>
</dbReference>
<evidence type="ECO:0000256" key="2">
    <source>
        <dbReference type="ARBA" id="ARBA00022840"/>
    </source>
</evidence>
<dbReference type="InterPro" id="IPR000719">
    <property type="entry name" value="Prot_kinase_dom"/>
</dbReference>
<dbReference type="InterPro" id="IPR008271">
    <property type="entry name" value="Ser/Thr_kinase_AS"/>
</dbReference>
<evidence type="ECO:0000256" key="1">
    <source>
        <dbReference type="ARBA" id="ARBA00022741"/>
    </source>
</evidence>
<dbReference type="Gene3D" id="1.10.238.10">
    <property type="entry name" value="EF-hand"/>
    <property type="match status" value="2"/>
</dbReference>
<dbReference type="PROSITE" id="PS50011">
    <property type="entry name" value="PROTEIN_KINASE_DOM"/>
    <property type="match status" value="1"/>
</dbReference>
<gene>
    <name evidence="5" type="ORF">ECRASSUSDP1_LOCUS7585</name>
</gene>
<keyword evidence="2 3" id="KW-0067">ATP-binding</keyword>
<feature type="binding site" evidence="3">
    <location>
        <position position="83"/>
    </location>
    <ligand>
        <name>ATP</name>
        <dbReference type="ChEBI" id="CHEBI:30616"/>
    </ligand>
</feature>
<keyword evidence="1 3" id="KW-0547">Nucleotide-binding</keyword>
<dbReference type="EMBL" id="CAMPGE010007390">
    <property type="protein sequence ID" value="CAI2366312.1"/>
    <property type="molecule type" value="Genomic_DNA"/>
</dbReference>